<feature type="transmembrane region" description="Helical" evidence="1">
    <location>
        <begin position="29"/>
        <end position="51"/>
    </location>
</feature>
<dbReference type="EMBL" id="KQ085906">
    <property type="protein sequence ID" value="KLO17323.1"/>
    <property type="molecule type" value="Genomic_DNA"/>
</dbReference>
<dbReference type="AlphaFoldDB" id="A0A0H2S6L1"/>
<name>A0A0H2S6L1_9AGAM</name>
<sequence length="240" mass="26590">MTTRHAIDAIDRVRAIDAICRRVFRSAPLFLIVPLPILFLGFLGSFLFSLLPRTPVTQIWIPVHSRPHCAIAPQQFDLYLTLPRLRVGTMVGWTNYPACLQSPHLISHENTRPLGPQQVPSFSLGAHDRRIFLITNAHISVCMLPSHRGGIGSRQSWILCVTLRFSLPALSLISVSSPLAEPEIESATHTHKRYVQPSGVRTICSASYATPASPHLMGIVGRSIGVKNIRFAFLPLLLLL</sequence>
<keyword evidence="1" id="KW-1133">Transmembrane helix</keyword>
<accession>A0A0H2S6L1</accession>
<keyword evidence="3" id="KW-1185">Reference proteome</keyword>
<evidence type="ECO:0000313" key="3">
    <source>
        <dbReference type="Proteomes" id="UP000053477"/>
    </source>
</evidence>
<organism evidence="2 3">
    <name type="scientific">Schizopora paradoxa</name>
    <dbReference type="NCBI Taxonomy" id="27342"/>
    <lineage>
        <taxon>Eukaryota</taxon>
        <taxon>Fungi</taxon>
        <taxon>Dikarya</taxon>
        <taxon>Basidiomycota</taxon>
        <taxon>Agaricomycotina</taxon>
        <taxon>Agaricomycetes</taxon>
        <taxon>Hymenochaetales</taxon>
        <taxon>Schizoporaceae</taxon>
        <taxon>Schizopora</taxon>
    </lineage>
</organism>
<evidence type="ECO:0000256" key="1">
    <source>
        <dbReference type="SAM" id="Phobius"/>
    </source>
</evidence>
<keyword evidence="1" id="KW-0812">Transmembrane</keyword>
<evidence type="ECO:0000313" key="2">
    <source>
        <dbReference type="EMBL" id="KLO17323.1"/>
    </source>
</evidence>
<dbReference type="Proteomes" id="UP000053477">
    <property type="component" value="Unassembled WGS sequence"/>
</dbReference>
<dbReference type="InParanoid" id="A0A0H2S6L1"/>
<reference evidence="2 3" key="1">
    <citation type="submission" date="2015-04" db="EMBL/GenBank/DDBJ databases">
        <title>Complete genome sequence of Schizopora paradoxa KUC8140, a cosmopolitan wood degrader in East Asia.</title>
        <authorList>
            <consortium name="DOE Joint Genome Institute"/>
            <person name="Min B."/>
            <person name="Park H."/>
            <person name="Jang Y."/>
            <person name="Kim J.-J."/>
            <person name="Kim K.H."/>
            <person name="Pangilinan J."/>
            <person name="Lipzen A."/>
            <person name="Riley R."/>
            <person name="Grigoriev I.V."/>
            <person name="Spatafora J.W."/>
            <person name="Choi I.-G."/>
        </authorList>
    </citation>
    <scope>NUCLEOTIDE SEQUENCE [LARGE SCALE GENOMIC DNA]</scope>
    <source>
        <strain evidence="2 3">KUC8140</strain>
    </source>
</reference>
<protein>
    <submittedName>
        <fullName evidence="2">Uncharacterized protein</fullName>
    </submittedName>
</protein>
<gene>
    <name evidence="2" type="ORF">SCHPADRAFT_173393</name>
</gene>
<keyword evidence="1" id="KW-0472">Membrane</keyword>
<proteinExistence type="predicted"/>